<keyword evidence="2" id="KW-0378">Hydrolase</keyword>
<dbReference type="AlphaFoldDB" id="B8BSX7"/>
<feature type="domain" description="3'-5' exonuclease" evidence="5">
    <location>
        <begin position="181"/>
        <end position="346"/>
    </location>
</feature>
<feature type="chain" id="PRO_5002869225" description="3'-5' exonuclease domain-containing protein" evidence="4">
    <location>
        <begin position="20"/>
        <end position="438"/>
    </location>
</feature>
<dbReference type="HOGENOM" id="CLU_626283_0_0_1"/>
<dbReference type="InterPro" id="IPR012337">
    <property type="entry name" value="RNaseH-like_sf"/>
</dbReference>
<keyword evidence="4" id="KW-0732">Signal</keyword>
<dbReference type="OMA" id="HIIERWL"/>
<evidence type="ECO:0000256" key="3">
    <source>
        <dbReference type="SAM" id="MobiDB-lite"/>
    </source>
</evidence>
<feature type="signal peptide" evidence="4">
    <location>
        <begin position="1"/>
        <end position="19"/>
    </location>
</feature>
<dbReference type="InterPro" id="IPR051132">
    <property type="entry name" value="3-5_Exonuclease_domain"/>
</dbReference>
<keyword evidence="7" id="KW-1185">Reference proteome</keyword>
<dbReference type="GO" id="GO:0005634">
    <property type="term" value="C:nucleus"/>
    <property type="evidence" value="ECO:0000318"/>
    <property type="project" value="GO_Central"/>
</dbReference>
<dbReference type="PANTHER" id="PTHR13620:SF104">
    <property type="entry name" value="EXONUCLEASE 3'-5' DOMAIN-CONTAINING PROTEIN 2"/>
    <property type="match status" value="1"/>
</dbReference>
<dbReference type="eggNOG" id="ENOG502RBHP">
    <property type="taxonomic scope" value="Eukaryota"/>
</dbReference>
<feature type="region of interest" description="Disordered" evidence="3">
    <location>
        <begin position="390"/>
        <end position="409"/>
    </location>
</feature>
<evidence type="ECO:0000256" key="1">
    <source>
        <dbReference type="ARBA" id="ARBA00022722"/>
    </source>
</evidence>
<name>B8BSX7_THAPS</name>
<dbReference type="GO" id="GO:0005737">
    <property type="term" value="C:cytoplasm"/>
    <property type="evidence" value="ECO:0000318"/>
    <property type="project" value="GO_Central"/>
</dbReference>
<dbReference type="PaxDb" id="35128-Thaps957"/>
<proteinExistence type="predicted"/>
<dbReference type="Pfam" id="PF01612">
    <property type="entry name" value="DNA_pol_A_exo1"/>
    <property type="match status" value="1"/>
</dbReference>
<dbReference type="RefSeq" id="XP_002285981.1">
    <property type="nucleotide sequence ID" value="XM_002285945.1"/>
</dbReference>
<protein>
    <recommendedName>
        <fullName evidence="5">3'-5' exonuclease domain-containing protein</fullName>
    </recommendedName>
</protein>
<dbReference type="GeneID" id="7449796"/>
<dbReference type="CDD" id="cd06141">
    <property type="entry name" value="WRN_exo"/>
    <property type="match status" value="1"/>
</dbReference>
<evidence type="ECO:0000256" key="2">
    <source>
        <dbReference type="ARBA" id="ARBA00022801"/>
    </source>
</evidence>
<accession>B8BSX7</accession>
<evidence type="ECO:0000256" key="4">
    <source>
        <dbReference type="SAM" id="SignalP"/>
    </source>
</evidence>
<dbReference type="Gene3D" id="3.30.420.10">
    <property type="entry name" value="Ribonuclease H-like superfamily/Ribonuclease H"/>
    <property type="match status" value="1"/>
</dbReference>
<feature type="compositionally biased region" description="Basic residues" evidence="3">
    <location>
        <begin position="44"/>
        <end position="53"/>
    </location>
</feature>
<reference evidence="6 7" key="2">
    <citation type="journal article" date="2008" name="Nature">
        <title>The Phaeodactylum genome reveals the evolutionary history of diatom genomes.</title>
        <authorList>
            <person name="Bowler C."/>
            <person name="Allen A.E."/>
            <person name="Badger J.H."/>
            <person name="Grimwood J."/>
            <person name="Jabbari K."/>
            <person name="Kuo A."/>
            <person name="Maheswari U."/>
            <person name="Martens C."/>
            <person name="Maumus F."/>
            <person name="Otillar R.P."/>
            <person name="Rayko E."/>
            <person name="Salamov A."/>
            <person name="Vandepoele K."/>
            <person name="Beszteri B."/>
            <person name="Gruber A."/>
            <person name="Heijde M."/>
            <person name="Katinka M."/>
            <person name="Mock T."/>
            <person name="Valentin K."/>
            <person name="Verret F."/>
            <person name="Berges J.A."/>
            <person name="Brownlee C."/>
            <person name="Cadoret J.P."/>
            <person name="Chiovitti A."/>
            <person name="Choi C.J."/>
            <person name="Coesel S."/>
            <person name="De Martino A."/>
            <person name="Detter J.C."/>
            <person name="Durkin C."/>
            <person name="Falciatore A."/>
            <person name="Fournet J."/>
            <person name="Haruta M."/>
            <person name="Huysman M.J."/>
            <person name="Jenkins B.D."/>
            <person name="Jiroutova K."/>
            <person name="Jorgensen R.E."/>
            <person name="Joubert Y."/>
            <person name="Kaplan A."/>
            <person name="Kroger N."/>
            <person name="Kroth P.G."/>
            <person name="La Roche J."/>
            <person name="Lindquist E."/>
            <person name="Lommer M."/>
            <person name="Martin-Jezequel V."/>
            <person name="Lopez P.J."/>
            <person name="Lucas S."/>
            <person name="Mangogna M."/>
            <person name="McGinnis K."/>
            <person name="Medlin L.K."/>
            <person name="Montsant A."/>
            <person name="Oudot-Le Secq M.P."/>
            <person name="Napoli C."/>
            <person name="Obornik M."/>
            <person name="Parker M.S."/>
            <person name="Petit J.L."/>
            <person name="Porcel B.M."/>
            <person name="Poulsen N."/>
            <person name="Robison M."/>
            <person name="Rychlewski L."/>
            <person name="Rynearson T.A."/>
            <person name="Schmutz J."/>
            <person name="Shapiro H."/>
            <person name="Siaut M."/>
            <person name="Stanley M."/>
            <person name="Sussman M.R."/>
            <person name="Taylor A.R."/>
            <person name="Vardi A."/>
            <person name="von Dassow P."/>
            <person name="Vyverman W."/>
            <person name="Willis A."/>
            <person name="Wyrwicz L.S."/>
            <person name="Rokhsar D.S."/>
            <person name="Weissenbach J."/>
            <person name="Armbrust E.V."/>
            <person name="Green B.R."/>
            <person name="Van de Peer Y."/>
            <person name="Grigoriev I.V."/>
        </authorList>
    </citation>
    <scope>NUCLEOTIDE SEQUENCE [LARGE SCALE GENOMIC DNA]</scope>
    <source>
        <strain evidence="6 7">CCMP1335</strain>
    </source>
</reference>
<dbReference type="KEGG" id="tps:THAPSDRAFT_957"/>
<feature type="compositionally biased region" description="Basic and acidic residues" evidence="3">
    <location>
        <begin position="54"/>
        <end position="67"/>
    </location>
</feature>
<organism evidence="6 7">
    <name type="scientific">Thalassiosira pseudonana</name>
    <name type="common">Marine diatom</name>
    <name type="synonym">Cyclotella nana</name>
    <dbReference type="NCBI Taxonomy" id="35128"/>
    <lineage>
        <taxon>Eukaryota</taxon>
        <taxon>Sar</taxon>
        <taxon>Stramenopiles</taxon>
        <taxon>Ochrophyta</taxon>
        <taxon>Bacillariophyta</taxon>
        <taxon>Coscinodiscophyceae</taxon>
        <taxon>Thalassiosirophycidae</taxon>
        <taxon>Thalassiosirales</taxon>
        <taxon>Thalassiosiraceae</taxon>
        <taxon>Thalassiosira</taxon>
    </lineage>
</organism>
<feature type="compositionally biased region" description="Low complexity" evidence="3">
    <location>
        <begin position="25"/>
        <end position="37"/>
    </location>
</feature>
<dbReference type="Proteomes" id="UP000001449">
    <property type="component" value="Chromosome 1"/>
</dbReference>
<evidence type="ECO:0000313" key="7">
    <source>
        <dbReference type="Proteomes" id="UP000001449"/>
    </source>
</evidence>
<gene>
    <name evidence="6" type="ORF">THAPSDRAFT_957</name>
</gene>
<sequence length="438" mass="49213">MMRFLPLLTSPLIVFLVHLDLDTSSSVGASDASSHPSQAIRTRSSPHRSRCRKRSYDAFADRTDSERRHNRGASNTSSLRPPRRKPRTASFQPRAKTGGLSHTIPPLGGPVGAPPLPVLTTKDPHIIERWLSENVPFFGDGDNASNSSDETSYSILGFDVEQVAKPPWNPDRQSLPDGPSTIQLSTPDSCLIVQLAICGDGSTRHAPDILRQVINNPNIIKVGVGIDDDALECYRWSRESYRSIKRSIEYPKGVSSSMEKQPQQPQQQLWEMSSRFDLGCILPKDNPSRRSGLRDLAQTILGVEMNKNKRLAMSNWAVRHLTMEQISYAARDAWVAAAIMEKLQKDNEQVFGTKALLAKDFMKNQRSVEEMDERAVIRKRAKEELKLIKENEREGKETGVKISSEKEERKEDLYGTLALYRPDPPPTFSEDAFALPFY</sequence>
<dbReference type="SUPFAM" id="SSF53098">
    <property type="entry name" value="Ribonuclease H-like"/>
    <property type="match status" value="1"/>
</dbReference>
<dbReference type="InParanoid" id="B8BSX7"/>
<dbReference type="EMBL" id="CM000638">
    <property type="protein sequence ID" value="EED95622.1"/>
    <property type="molecule type" value="Genomic_DNA"/>
</dbReference>
<evidence type="ECO:0000259" key="5">
    <source>
        <dbReference type="Pfam" id="PF01612"/>
    </source>
</evidence>
<dbReference type="GO" id="GO:0008408">
    <property type="term" value="F:3'-5' exonuclease activity"/>
    <property type="evidence" value="ECO:0000318"/>
    <property type="project" value="GO_Central"/>
</dbReference>
<dbReference type="FunFam" id="3.30.420.10:FF:000282">
    <property type="entry name" value="Predicted protein"/>
    <property type="match status" value="1"/>
</dbReference>
<feature type="region of interest" description="Disordered" evidence="3">
    <location>
        <begin position="25"/>
        <end position="116"/>
    </location>
</feature>
<reference evidence="6 7" key="1">
    <citation type="journal article" date="2004" name="Science">
        <title>The genome of the diatom Thalassiosira pseudonana: ecology, evolution, and metabolism.</title>
        <authorList>
            <person name="Armbrust E.V."/>
            <person name="Berges J.A."/>
            <person name="Bowler C."/>
            <person name="Green B.R."/>
            <person name="Martinez D."/>
            <person name="Putnam N.H."/>
            <person name="Zhou S."/>
            <person name="Allen A.E."/>
            <person name="Apt K.E."/>
            <person name="Bechner M."/>
            <person name="Brzezinski M.A."/>
            <person name="Chaal B.K."/>
            <person name="Chiovitti A."/>
            <person name="Davis A.K."/>
            <person name="Demarest M.S."/>
            <person name="Detter J.C."/>
            <person name="Glavina T."/>
            <person name="Goodstein D."/>
            <person name="Hadi M.Z."/>
            <person name="Hellsten U."/>
            <person name="Hildebrand M."/>
            <person name="Jenkins B.D."/>
            <person name="Jurka J."/>
            <person name="Kapitonov V.V."/>
            <person name="Kroger N."/>
            <person name="Lau W.W."/>
            <person name="Lane T.W."/>
            <person name="Larimer F.W."/>
            <person name="Lippmeier J.C."/>
            <person name="Lucas S."/>
            <person name="Medina M."/>
            <person name="Montsant A."/>
            <person name="Obornik M."/>
            <person name="Parker M.S."/>
            <person name="Palenik B."/>
            <person name="Pazour G.J."/>
            <person name="Richardson P.M."/>
            <person name="Rynearson T.A."/>
            <person name="Saito M.A."/>
            <person name="Schwartz D.C."/>
            <person name="Thamatrakoln K."/>
            <person name="Valentin K."/>
            <person name="Vardi A."/>
            <person name="Wilkerson F.P."/>
            <person name="Rokhsar D.S."/>
        </authorList>
    </citation>
    <scope>NUCLEOTIDE SEQUENCE [LARGE SCALE GENOMIC DNA]</scope>
    <source>
        <strain evidence="6 7">CCMP1335</strain>
    </source>
</reference>
<keyword evidence="1" id="KW-0540">Nuclease</keyword>
<dbReference type="GO" id="GO:0003676">
    <property type="term" value="F:nucleic acid binding"/>
    <property type="evidence" value="ECO:0007669"/>
    <property type="project" value="InterPro"/>
</dbReference>
<dbReference type="InterPro" id="IPR002562">
    <property type="entry name" value="3'-5'_exonuclease_dom"/>
</dbReference>
<dbReference type="GO" id="GO:0006139">
    <property type="term" value="P:nucleobase-containing compound metabolic process"/>
    <property type="evidence" value="ECO:0007669"/>
    <property type="project" value="InterPro"/>
</dbReference>
<dbReference type="InterPro" id="IPR036397">
    <property type="entry name" value="RNaseH_sf"/>
</dbReference>
<evidence type="ECO:0000313" key="6">
    <source>
        <dbReference type="EMBL" id="EED95622.1"/>
    </source>
</evidence>
<dbReference type="PANTHER" id="PTHR13620">
    <property type="entry name" value="3-5 EXONUCLEASE"/>
    <property type="match status" value="1"/>
</dbReference>